<evidence type="ECO:0000256" key="6">
    <source>
        <dbReference type="ARBA" id="ARBA00022840"/>
    </source>
</evidence>
<keyword evidence="9 11" id="KW-0030">Aminoacyl-tRNA synthetase</keyword>
<dbReference type="InterPro" id="IPR012947">
    <property type="entry name" value="tRNA_SAD"/>
</dbReference>
<dbReference type="InterPro" id="IPR050058">
    <property type="entry name" value="Ala-tRNA_ligase"/>
</dbReference>
<dbReference type="InterPro" id="IPR018164">
    <property type="entry name" value="Ala-tRNA-synth_IIc_N"/>
</dbReference>
<dbReference type="CDD" id="cd00673">
    <property type="entry name" value="AlaRS_core"/>
    <property type="match status" value="1"/>
</dbReference>
<dbReference type="Pfam" id="PF01411">
    <property type="entry name" value="tRNA-synt_2c"/>
    <property type="match status" value="1"/>
</dbReference>
<dbReference type="SMART" id="SM00863">
    <property type="entry name" value="tRNA_SAD"/>
    <property type="match status" value="1"/>
</dbReference>
<keyword evidence="5" id="KW-0547">Nucleotide-binding</keyword>
<dbReference type="InterPro" id="IPR018165">
    <property type="entry name" value="Ala-tRNA-synth_IIc_core"/>
</dbReference>
<keyword evidence="3" id="KW-0820">tRNA-binding</keyword>
<dbReference type="Gene3D" id="3.30.980.10">
    <property type="entry name" value="Threonyl-trna Synthetase, Chain A, domain 2"/>
    <property type="match status" value="1"/>
</dbReference>
<evidence type="ECO:0000313" key="11">
    <source>
        <dbReference type="EMBL" id="KKR04900.1"/>
    </source>
</evidence>
<dbReference type="GO" id="GO:0000049">
    <property type="term" value="F:tRNA binding"/>
    <property type="evidence" value="ECO:0007669"/>
    <property type="project" value="UniProtKB-KW"/>
</dbReference>
<dbReference type="EC" id="6.1.1.7" evidence="2"/>
<dbReference type="SUPFAM" id="SSF101353">
    <property type="entry name" value="Putative anticodon-binding domain of alanyl-tRNA synthetase (AlaRS)"/>
    <property type="match status" value="1"/>
</dbReference>
<dbReference type="GO" id="GO:0004813">
    <property type="term" value="F:alanine-tRNA ligase activity"/>
    <property type="evidence" value="ECO:0007669"/>
    <property type="project" value="UniProtKB-EC"/>
</dbReference>
<accession>A0A0G0Q399</accession>
<comment type="similarity">
    <text evidence="1">Belongs to the class-II aminoacyl-tRNA synthetase family.</text>
</comment>
<feature type="domain" description="Alanyl-transfer RNA synthetases family profile" evidence="10">
    <location>
        <begin position="1"/>
        <end position="631"/>
    </location>
</feature>
<dbReference type="GO" id="GO:0002161">
    <property type="term" value="F:aminoacyl-tRNA deacylase activity"/>
    <property type="evidence" value="ECO:0007669"/>
    <property type="project" value="TreeGrafter"/>
</dbReference>
<gene>
    <name evidence="11" type="ORF">UT30_C0002G0017</name>
</gene>
<evidence type="ECO:0000259" key="10">
    <source>
        <dbReference type="PROSITE" id="PS50860"/>
    </source>
</evidence>
<dbReference type="Proteomes" id="UP000033935">
    <property type="component" value="Unassembled WGS sequence"/>
</dbReference>
<keyword evidence="8" id="KW-0648">Protein biosynthesis</keyword>
<dbReference type="PANTHER" id="PTHR11777">
    <property type="entry name" value="ALANYL-TRNA SYNTHETASE"/>
    <property type="match status" value="1"/>
</dbReference>
<name>A0A0G0Q399_9BACT</name>
<evidence type="ECO:0000256" key="3">
    <source>
        <dbReference type="ARBA" id="ARBA00022555"/>
    </source>
</evidence>
<dbReference type="GO" id="GO:0005524">
    <property type="term" value="F:ATP binding"/>
    <property type="evidence" value="ECO:0007669"/>
    <property type="project" value="UniProtKB-KW"/>
</dbReference>
<evidence type="ECO:0000256" key="1">
    <source>
        <dbReference type="ARBA" id="ARBA00008226"/>
    </source>
</evidence>
<proteinExistence type="inferred from homology"/>
<dbReference type="PATRIC" id="fig|1618995.3.peg.115"/>
<dbReference type="SUPFAM" id="SSF55186">
    <property type="entry name" value="ThrRS/AlaRS common domain"/>
    <property type="match status" value="1"/>
</dbReference>
<dbReference type="GO" id="GO:0006419">
    <property type="term" value="P:alanyl-tRNA aminoacylation"/>
    <property type="evidence" value="ECO:0007669"/>
    <property type="project" value="InterPro"/>
</dbReference>
<evidence type="ECO:0000256" key="4">
    <source>
        <dbReference type="ARBA" id="ARBA00022598"/>
    </source>
</evidence>
<keyword evidence="7" id="KW-0694">RNA-binding</keyword>
<dbReference type="InterPro" id="IPR002318">
    <property type="entry name" value="Ala-tRNA-lgiase_IIc"/>
</dbReference>
<keyword evidence="6" id="KW-0067">ATP-binding</keyword>
<dbReference type="PROSITE" id="PS50860">
    <property type="entry name" value="AA_TRNA_LIGASE_II_ALA"/>
    <property type="match status" value="1"/>
</dbReference>
<dbReference type="Pfam" id="PF07973">
    <property type="entry name" value="tRNA_SAD"/>
    <property type="match status" value="1"/>
</dbReference>
<evidence type="ECO:0000256" key="5">
    <source>
        <dbReference type="ARBA" id="ARBA00022741"/>
    </source>
</evidence>
<evidence type="ECO:0000256" key="9">
    <source>
        <dbReference type="ARBA" id="ARBA00023146"/>
    </source>
</evidence>
<comment type="caution">
    <text evidence="11">The sequence shown here is derived from an EMBL/GenBank/DDBJ whole genome shotgun (WGS) entry which is preliminary data.</text>
</comment>
<evidence type="ECO:0000256" key="2">
    <source>
        <dbReference type="ARBA" id="ARBA00013168"/>
    </source>
</evidence>
<dbReference type="InterPro" id="IPR018163">
    <property type="entry name" value="Thr/Ala-tRNA-synth_IIc_edit"/>
</dbReference>
<dbReference type="InterPro" id="IPR045864">
    <property type="entry name" value="aa-tRNA-synth_II/BPL/LPL"/>
</dbReference>
<dbReference type="EMBL" id="LBWG01000002">
    <property type="protein sequence ID" value="KKR04900.1"/>
    <property type="molecule type" value="Genomic_DNA"/>
</dbReference>
<dbReference type="AlphaFoldDB" id="A0A0G0Q399"/>
<dbReference type="PRINTS" id="PR00980">
    <property type="entry name" value="TRNASYNTHALA"/>
</dbReference>
<evidence type="ECO:0000256" key="7">
    <source>
        <dbReference type="ARBA" id="ARBA00022884"/>
    </source>
</evidence>
<keyword evidence="4" id="KW-0436">Ligase</keyword>
<evidence type="ECO:0000313" key="12">
    <source>
        <dbReference type="Proteomes" id="UP000033935"/>
    </source>
</evidence>
<dbReference type="Gene3D" id="3.30.54.20">
    <property type="match status" value="1"/>
</dbReference>
<dbReference type="PANTHER" id="PTHR11777:SF9">
    <property type="entry name" value="ALANINE--TRNA LIGASE, CYTOPLASMIC"/>
    <property type="match status" value="1"/>
</dbReference>
<protein>
    <recommendedName>
        <fullName evidence="2">alanine--tRNA ligase</fullName>
        <ecNumber evidence="2">6.1.1.7</ecNumber>
    </recommendedName>
</protein>
<dbReference type="Gene3D" id="3.30.930.10">
    <property type="entry name" value="Bira Bifunctional Protein, Domain 2"/>
    <property type="match status" value="1"/>
</dbReference>
<dbReference type="GO" id="GO:0005737">
    <property type="term" value="C:cytoplasm"/>
    <property type="evidence" value="ECO:0007669"/>
    <property type="project" value="InterPro"/>
</dbReference>
<reference evidence="11 12" key="1">
    <citation type="journal article" date="2015" name="Nature">
        <title>rRNA introns, odd ribosomes, and small enigmatic genomes across a large radiation of phyla.</title>
        <authorList>
            <person name="Brown C.T."/>
            <person name="Hug L.A."/>
            <person name="Thomas B.C."/>
            <person name="Sharon I."/>
            <person name="Castelle C.J."/>
            <person name="Singh A."/>
            <person name="Wilkins M.J."/>
            <person name="Williams K.H."/>
            <person name="Banfield J.F."/>
        </authorList>
    </citation>
    <scope>NUCLEOTIDE SEQUENCE [LARGE SCALE GENOMIC DNA]</scope>
</reference>
<dbReference type="InterPro" id="IPR018162">
    <property type="entry name" value="Ala-tRNA-ligase_IIc_anticod-bd"/>
</dbReference>
<dbReference type="NCBIfam" id="NF002436">
    <property type="entry name" value="PRK01584.1"/>
    <property type="match status" value="1"/>
</dbReference>
<organism evidence="11 12">
    <name type="scientific">Candidatus Uhrbacteria bacterium GW2011_GWF2_39_13</name>
    <dbReference type="NCBI Taxonomy" id="1618995"/>
    <lineage>
        <taxon>Bacteria</taxon>
        <taxon>Candidatus Uhriibacteriota</taxon>
    </lineage>
</organism>
<dbReference type="SUPFAM" id="SSF55681">
    <property type="entry name" value="Class II aaRS and biotin synthetases"/>
    <property type="match status" value="1"/>
</dbReference>
<evidence type="ECO:0000256" key="8">
    <source>
        <dbReference type="ARBA" id="ARBA00022917"/>
    </source>
</evidence>
<dbReference type="FunFam" id="3.30.980.10:FF:000004">
    <property type="entry name" value="Alanine--tRNA ligase, cytoplasmic"/>
    <property type="match status" value="1"/>
</dbReference>
<sequence>MNIYEIRSAYLHFFEEKGHAILPSASLVPNNDPTTLFTGSGMQPMISFLLGEKHPQGHRLVDSQKCFRSQDIDEVGDNRHTTFFEMLGNWSLGDYFKREQIFWMFDFLMSIGLNPKKLYITCFIGDAQLNIPKDVEAGQLWKEQFARVGIEAVDVEIGSEEAGYKRRMKFGERIFYYDGKKNWWNRGKTGPTTTMVGDPCGPDSEMFYDFGTAHDPKWGKECHPNCDCGRFMEIGNNVFMAYLKESEDRFVPLESPNIDHGSGLERIAAAVNNNPDIFTLDIFQPFFAQVKSQFGLDYYHATEDQKRTLRIIADHVRATVFLIGDGVFPSNKDQGYFVRRLMRRAIFRAWQFSTGSSCLYQSVEAFTTVYKDIYPNLSLKTKEIQNIFEQEEVKFCRTVDKGYRELRSIAEKTKTFTGKNAFDLYQSYGFPFELTLEELQRSFGIKVNINQFQEEFKRHQDLSRAGSGQKFVGGLADHSEATTRLHTVTHLLHQTLRKVLGNHVEQKGSNITPERLRFDFFHSEKMTQEQIQEVERIINDVISKNLPVHYEILTLDEAKKRGAIGLFEDKYAQLGDQIKVYFIGEDSIEDYFSKEVCGGPHVDRTGILGSFKIIKEESAASGIRRIKAILL</sequence>